<protein>
    <submittedName>
        <fullName evidence="12">Methyl-accepting chemotaxis sensory transducer with Cache sensor</fullName>
    </submittedName>
</protein>
<dbReference type="InterPro" id="IPR004090">
    <property type="entry name" value="Chemotax_Me-accpt_rcpt"/>
</dbReference>
<feature type="domain" description="Methyl-accepting transducer" evidence="11">
    <location>
        <begin position="379"/>
        <end position="530"/>
    </location>
</feature>
<evidence type="ECO:0000256" key="10">
    <source>
        <dbReference type="SAM" id="Phobius"/>
    </source>
</evidence>
<feature type="non-terminal residue" evidence="12">
    <location>
        <position position="530"/>
    </location>
</feature>
<keyword evidence="6 10" id="KW-0472">Membrane</keyword>
<comment type="subcellular location">
    <subcellularLocation>
        <location evidence="1">Cell membrane</location>
        <topology evidence="1">Multi-pass membrane protein</topology>
    </subcellularLocation>
</comment>
<keyword evidence="2" id="KW-1003">Cell membrane</keyword>
<dbReference type="Gene3D" id="3.30.450.20">
    <property type="entry name" value="PAS domain"/>
    <property type="match status" value="1"/>
</dbReference>
<dbReference type="PRINTS" id="PR00260">
    <property type="entry name" value="CHEMTRNSDUCR"/>
</dbReference>
<dbReference type="CDD" id="cd12912">
    <property type="entry name" value="PDC2_MCP_like"/>
    <property type="match status" value="1"/>
</dbReference>
<dbReference type="InterPro" id="IPR029151">
    <property type="entry name" value="Sensor-like_sf"/>
</dbReference>
<evidence type="ECO:0000256" key="6">
    <source>
        <dbReference type="ARBA" id="ARBA00023136"/>
    </source>
</evidence>
<keyword evidence="13" id="KW-1185">Reference proteome</keyword>
<evidence type="ECO:0000313" key="12">
    <source>
        <dbReference type="EMBL" id="SET54370.1"/>
    </source>
</evidence>
<keyword evidence="3" id="KW-0145">Chemotaxis</keyword>
<keyword evidence="4 10" id="KW-0812">Transmembrane</keyword>
<evidence type="ECO:0000256" key="3">
    <source>
        <dbReference type="ARBA" id="ARBA00022500"/>
    </source>
</evidence>
<gene>
    <name evidence="12" type="ORF">SAMN05660297_02704</name>
</gene>
<dbReference type="SUPFAM" id="SSF103190">
    <property type="entry name" value="Sensory domain-like"/>
    <property type="match status" value="1"/>
</dbReference>
<dbReference type="CDD" id="cd12914">
    <property type="entry name" value="PDC1_DGC_like"/>
    <property type="match status" value="1"/>
</dbReference>
<evidence type="ECO:0000256" key="4">
    <source>
        <dbReference type="ARBA" id="ARBA00022692"/>
    </source>
</evidence>
<dbReference type="RefSeq" id="WP_090445093.1">
    <property type="nucleotide sequence ID" value="NZ_FOHU01000014.1"/>
</dbReference>
<dbReference type="GO" id="GO:0004888">
    <property type="term" value="F:transmembrane signaling receptor activity"/>
    <property type="evidence" value="ECO:0007669"/>
    <property type="project" value="InterPro"/>
</dbReference>
<evidence type="ECO:0000259" key="11">
    <source>
        <dbReference type="PROSITE" id="PS50111"/>
    </source>
</evidence>
<dbReference type="AlphaFoldDB" id="A0A1I0F978"/>
<dbReference type="PANTHER" id="PTHR32089:SF112">
    <property type="entry name" value="LYSOZYME-LIKE PROTEIN-RELATED"/>
    <property type="match status" value="1"/>
</dbReference>
<evidence type="ECO:0000256" key="7">
    <source>
        <dbReference type="ARBA" id="ARBA00023224"/>
    </source>
</evidence>
<dbReference type="SUPFAM" id="SSF58104">
    <property type="entry name" value="Methyl-accepting chemotaxis protein (MCP) signaling domain"/>
    <property type="match status" value="1"/>
</dbReference>
<dbReference type="STRING" id="426128.SAMN05660297_02704"/>
<dbReference type="Pfam" id="PF02743">
    <property type="entry name" value="dCache_1"/>
    <property type="match status" value="1"/>
</dbReference>
<evidence type="ECO:0000313" key="13">
    <source>
        <dbReference type="Proteomes" id="UP000199568"/>
    </source>
</evidence>
<evidence type="ECO:0000256" key="1">
    <source>
        <dbReference type="ARBA" id="ARBA00004651"/>
    </source>
</evidence>
<dbReference type="GO" id="GO:0006935">
    <property type="term" value="P:chemotaxis"/>
    <property type="evidence" value="ECO:0007669"/>
    <property type="project" value="UniProtKB-KW"/>
</dbReference>
<sequence>MKSIKTKLIVYFSIVILGISATLGIITLQTVSRTIVSEAEETLELLVEDGRKLVGSRVEIQIRMAEMVAALEDIASMDWEIQQPILTRAIERSDFLSMAIVYPDGTTYDYAGVVINLGDRDYVQKAFSGEVGISNIIIARGTGELSMMYGIPIEKDGEIVGVLVARASADFLSTVTDDMGFGSSGYAYLINGEGTIIAYPDRERVLDQFNPIEAAVVEEDYRPVAQQFERMLEEQRGISTYSFEGNDLYCAYAPIENTDWILVITANEGDILDSLPILQRNIMLATLIILIISIILCYIISKGIAEPIINLTLIIERISKYDLSFDQNSKAMKYLEKKDEIGSITRALGTMQKNFIALIQDISSTSQQVASSSEELTATSQQSSMAAEEVARTIEEIAKSANEQAKDTEGGVLKTDELSKIIEEDLEDMEQISKATKQLALLKNEGIETIKSLTEKTKNSNKAIETIYQSTVNTNESAERIGEASKLIEGIAEQTNLLALNAAIEAARAGEAGKGFAVVAEEIRKLAEQS</sequence>
<keyword evidence="5 10" id="KW-1133">Transmembrane helix</keyword>
<name>A0A1I0F978_9FIRM</name>
<evidence type="ECO:0000256" key="8">
    <source>
        <dbReference type="ARBA" id="ARBA00029447"/>
    </source>
</evidence>
<evidence type="ECO:0000256" key="2">
    <source>
        <dbReference type="ARBA" id="ARBA00022475"/>
    </source>
</evidence>
<dbReference type="InterPro" id="IPR004089">
    <property type="entry name" value="MCPsignal_dom"/>
</dbReference>
<dbReference type="InterPro" id="IPR033479">
    <property type="entry name" value="dCache_1"/>
</dbReference>
<reference evidence="12 13" key="1">
    <citation type="submission" date="2016-10" db="EMBL/GenBank/DDBJ databases">
        <authorList>
            <person name="de Groot N.N."/>
        </authorList>
    </citation>
    <scope>NUCLEOTIDE SEQUENCE [LARGE SCALE GENOMIC DNA]</scope>
    <source>
        <strain evidence="12 13">DSM 18979</strain>
    </source>
</reference>
<dbReference type="Pfam" id="PF00015">
    <property type="entry name" value="MCPsignal"/>
    <property type="match status" value="1"/>
</dbReference>
<dbReference type="Gene3D" id="1.10.287.950">
    <property type="entry name" value="Methyl-accepting chemotaxis protein"/>
    <property type="match status" value="1"/>
</dbReference>
<evidence type="ECO:0000256" key="9">
    <source>
        <dbReference type="PROSITE-ProRule" id="PRU00284"/>
    </source>
</evidence>
<evidence type="ECO:0000256" key="5">
    <source>
        <dbReference type="ARBA" id="ARBA00022989"/>
    </source>
</evidence>
<accession>A0A1I0F978</accession>
<proteinExistence type="inferred from homology"/>
<dbReference type="PROSITE" id="PS50111">
    <property type="entry name" value="CHEMOTAXIS_TRANSDUC_2"/>
    <property type="match status" value="1"/>
</dbReference>
<dbReference type="EMBL" id="FOHU01000014">
    <property type="protein sequence ID" value="SET54370.1"/>
    <property type="molecule type" value="Genomic_DNA"/>
</dbReference>
<dbReference type="GO" id="GO:0007165">
    <property type="term" value="P:signal transduction"/>
    <property type="evidence" value="ECO:0007669"/>
    <property type="project" value="UniProtKB-KW"/>
</dbReference>
<dbReference type="SMART" id="SM00283">
    <property type="entry name" value="MA"/>
    <property type="match status" value="1"/>
</dbReference>
<comment type="similarity">
    <text evidence="8">Belongs to the methyl-accepting chemotaxis (MCP) protein family.</text>
</comment>
<dbReference type="GO" id="GO:0005886">
    <property type="term" value="C:plasma membrane"/>
    <property type="evidence" value="ECO:0007669"/>
    <property type="project" value="UniProtKB-SubCell"/>
</dbReference>
<dbReference type="Proteomes" id="UP000199568">
    <property type="component" value="Unassembled WGS sequence"/>
</dbReference>
<feature type="transmembrane region" description="Helical" evidence="10">
    <location>
        <begin position="282"/>
        <end position="301"/>
    </location>
</feature>
<keyword evidence="7 9" id="KW-0807">Transducer</keyword>
<dbReference type="OrthoDB" id="597657at2"/>
<dbReference type="PANTHER" id="PTHR32089">
    <property type="entry name" value="METHYL-ACCEPTING CHEMOTAXIS PROTEIN MCPB"/>
    <property type="match status" value="1"/>
</dbReference>
<organism evidence="12 13">
    <name type="scientific">Natronincola peptidivorans</name>
    <dbReference type="NCBI Taxonomy" id="426128"/>
    <lineage>
        <taxon>Bacteria</taxon>
        <taxon>Bacillati</taxon>
        <taxon>Bacillota</taxon>
        <taxon>Clostridia</taxon>
        <taxon>Peptostreptococcales</taxon>
        <taxon>Natronincolaceae</taxon>
        <taxon>Natronincola</taxon>
    </lineage>
</organism>